<sequence>MAVEVGSRNGELENGLKQRESRGRGTIGWVVERRMVEVEEVRMARGKLYLAGDTHAKCTGGRRFVSRIRARKLVHTMPVHTCARVSTKERVLKRKGSSSDEDSAGVAGSREKEELEVRHGRRCEGVLEVGASTRERERVV</sequence>
<protein>
    <submittedName>
        <fullName evidence="2">Uncharacterized protein</fullName>
    </submittedName>
</protein>
<evidence type="ECO:0000256" key="1">
    <source>
        <dbReference type="SAM" id="MobiDB-lite"/>
    </source>
</evidence>
<accession>A0A195BA65</accession>
<keyword evidence="3" id="KW-1185">Reference proteome</keyword>
<proteinExistence type="predicted"/>
<dbReference type="Proteomes" id="UP000078540">
    <property type="component" value="Unassembled WGS sequence"/>
</dbReference>
<dbReference type="AlphaFoldDB" id="A0A195BA65"/>
<gene>
    <name evidence="2" type="ORF">ALC53_08196</name>
</gene>
<name>A0A195BA65_9HYME</name>
<evidence type="ECO:0000313" key="3">
    <source>
        <dbReference type="Proteomes" id="UP000078540"/>
    </source>
</evidence>
<evidence type="ECO:0000313" key="2">
    <source>
        <dbReference type="EMBL" id="KYM81428.1"/>
    </source>
</evidence>
<feature type="compositionally biased region" description="Basic and acidic residues" evidence="1">
    <location>
        <begin position="109"/>
        <end position="119"/>
    </location>
</feature>
<feature type="region of interest" description="Disordered" evidence="1">
    <location>
        <begin position="88"/>
        <end position="119"/>
    </location>
</feature>
<reference evidence="2 3" key="1">
    <citation type="submission" date="2015-09" db="EMBL/GenBank/DDBJ databases">
        <title>Atta colombica WGS genome.</title>
        <authorList>
            <person name="Nygaard S."/>
            <person name="Hu H."/>
            <person name="Boomsma J."/>
            <person name="Zhang G."/>
        </authorList>
    </citation>
    <scope>NUCLEOTIDE SEQUENCE [LARGE SCALE GENOMIC DNA]</scope>
    <source>
        <strain evidence="2">Treedump-2</strain>
        <tissue evidence="2">Whole body</tissue>
    </source>
</reference>
<organism evidence="2 3">
    <name type="scientific">Atta colombica</name>
    <dbReference type="NCBI Taxonomy" id="520822"/>
    <lineage>
        <taxon>Eukaryota</taxon>
        <taxon>Metazoa</taxon>
        <taxon>Ecdysozoa</taxon>
        <taxon>Arthropoda</taxon>
        <taxon>Hexapoda</taxon>
        <taxon>Insecta</taxon>
        <taxon>Pterygota</taxon>
        <taxon>Neoptera</taxon>
        <taxon>Endopterygota</taxon>
        <taxon>Hymenoptera</taxon>
        <taxon>Apocrita</taxon>
        <taxon>Aculeata</taxon>
        <taxon>Formicoidea</taxon>
        <taxon>Formicidae</taxon>
        <taxon>Myrmicinae</taxon>
        <taxon>Atta</taxon>
    </lineage>
</organism>
<dbReference type="EMBL" id="KQ976537">
    <property type="protein sequence ID" value="KYM81428.1"/>
    <property type="molecule type" value="Genomic_DNA"/>
</dbReference>